<keyword evidence="3" id="KW-0378">Hydrolase</keyword>
<sequence>MSITLAGCSSDNDQSSSSNSSSSASTIVTSSQSSHHDTTKHEKKNEKKSSKHVNDSSKDLSKLNYKNNTSAVINVNGNHSNLKASDWKYNHVVYANLDSLNRTSAGNTAYLESRNVANDSLRTEQTVQPTGWHQKFVNRDAIINRGHEIAYSLSKGISVSGKYNPSLQSGDQNNLKNLFTQTAFSNQKLQTIYESKVRNALRDGKKVIFQVVPVFRGSELMARGVHLQALSTDGSLNFNVYIFNVQPGISFNYSDGTSKIDNSVTVPTPADAPSFNDHRSYGNSYDGNRSNYRRSYTHHYVRDAVIAGAVHHAIRRHYARKYTPRYHYYHRPYTYHRHYYRHYRF</sequence>
<protein>
    <submittedName>
        <fullName evidence="3">DNA/RNA non-specific endonuclease</fullName>
    </submittedName>
</protein>
<evidence type="ECO:0000313" key="4">
    <source>
        <dbReference type="Proteomes" id="UP000272003"/>
    </source>
</evidence>
<feature type="compositionally biased region" description="Low complexity" evidence="1">
    <location>
        <begin position="9"/>
        <end position="33"/>
    </location>
</feature>
<feature type="region of interest" description="Disordered" evidence="1">
    <location>
        <begin position="268"/>
        <end position="287"/>
    </location>
</feature>
<keyword evidence="3" id="KW-0540">Nuclease</keyword>
<dbReference type="GO" id="GO:0004519">
    <property type="term" value="F:endonuclease activity"/>
    <property type="evidence" value="ECO:0007669"/>
    <property type="project" value="UniProtKB-KW"/>
</dbReference>
<feature type="compositionally biased region" description="Basic and acidic residues" evidence="1">
    <location>
        <begin position="34"/>
        <end position="61"/>
    </location>
</feature>
<accession>A0A387AT31</accession>
<dbReference type="Pfam" id="PF01223">
    <property type="entry name" value="Endonuclease_NS"/>
    <property type="match status" value="1"/>
</dbReference>
<keyword evidence="4" id="KW-1185">Reference proteome</keyword>
<evidence type="ECO:0000313" key="3">
    <source>
        <dbReference type="EMBL" id="AYF93117.1"/>
    </source>
</evidence>
<proteinExistence type="predicted"/>
<name>A0A387AT31_9LACO</name>
<dbReference type="OrthoDB" id="9783680at2"/>
<reference evidence="3 4" key="1">
    <citation type="submission" date="2018-09" db="EMBL/GenBank/DDBJ databases">
        <title>Genome sequencing of strain BHWM-4.</title>
        <authorList>
            <person name="Heo J."/>
            <person name="Kim S.-J."/>
            <person name="Kwon S.-W."/>
        </authorList>
    </citation>
    <scope>NUCLEOTIDE SEQUENCE [LARGE SCALE GENOMIC DNA]</scope>
    <source>
        <strain evidence="3 4">BHWM-4</strain>
    </source>
</reference>
<dbReference type="AlphaFoldDB" id="A0A387AT31"/>
<feature type="region of interest" description="Disordered" evidence="1">
    <location>
        <begin position="1"/>
        <end position="63"/>
    </location>
</feature>
<dbReference type="GO" id="GO:0016787">
    <property type="term" value="F:hydrolase activity"/>
    <property type="evidence" value="ECO:0007669"/>
    <property type="project" value="InterPro"/>
</dbReference>
<organism evidence="3 4">
    <name type="scientific">Apilactobacillus bombintestini</name>
    <dbReference type="NCBI Taxonomy" id="2419772"/>
    <lineage>
        <taxon>Bacteria</taxon>
        <taxon>Bacillati</taxon>
        <taxon>Bacillota</taxon>
        <taxon>Bacilli</taxon>
        <taxon>Lactobacillales</taxon>
        <taxon>Lactobacillaceae</taxon>
        <taxon>Apilactobacillus</taxon>
    </lineage>
</organism>
<dbReference type="EMBL" id="CP032626">
    <property type="protein sequence ID" value="AYF93117.1"/>
    <property type="molecule type" value="Genomic_DNA"/>
</dbReference>
<evidence type="ECO:0000256" key="1">
    <source>
        <dbReference type="SAM" id="MobiDB-lite"/>
    </source>
</evidence>
<dbReference type="GO" id="GO:0046872">
    <property type="term" value="F:metal ion binding"/>
    <property type="evidence" value="ECO:0007669"/>
    <property type="project" value="InterPro"/>
</dbReference>
<keyword evidence="3" id="KW-0255">Endonuclease</keyword>
<dbReference type="GO" id="GO:0003676">
    <property type="term" value="F:nucleic acid binding"/>
    <property type="evidence" value="ECO:0007669"/>
    <property type="project" value="InterPro"/>
</dbReference>
<gene>
    <name evidence="3" type="ORF">D7I45_03825</name>
</gene>
<dbReference type="InterPro" id="IPR001604">
    <property type="entry name" value="Endo_G_ENPP1-like_dom"/>
</dbReference>
<dbReference type="SMART" id="SM00892">
    <property type="entry name" value="Endonuclease_NS"/>
    <property type="match status" value="1"/>
</dbReference>
<dbReference type="Gene3D" id="3.40.570.10">
    <property type="entry name" value="Extracellular Endonuclease, subunit A"/>
    <property type="match status" value="1"/>
</dbReference>
<evidence type="ECO:0000259" key="2">
    <source>
        <dbReference type="SMART" id="SM00892"/>
    </source>
</evidence>
<dbReference type="KEGG" id="abom:D7I45_03825"/>
<dbReference type="InterPro" id="IPR044929">
    <property type="entry name" value="DNA/RNA_non-sp_Endonuclease_sf"/>
</dbReference>
<feature type="domain" description="DNA/RNA non-specific endonuclease/pyrophosphatase/phosphodiesterase" evidence="2">
    <location>
        <begin position="86"/>
        <end position="260"/>
    </location>
</feature>
<dbReference type="Proteomes" id="UP000272003">
    <property type="component" value="Chromosome"/>
</dbReference>